<name>A0A0P7YU21_SCLFO</name>
<sequence>MRAVPFQGEVPDAVMSIIIYYSSVSGSRDLKQQQSAIFQYLDSKKIKYEAVDISASNSAKEDMRRKTGNPSALPPQVFNKGVYCGDYSKFSEAVEDEKVEEFLKLK</sequence>
<reference evidence="2 3" key="1">
    <citation type="submission" date="2015-08" db="EMBL/GenBank/DDBJ databases">
        <title>The genome of the Asian arowana (Scleropages formosus).</title>
        <authorList>
            <person name="Tan M.H."/>
            <person name="Gan H.M."/>
            <person name="Croft L.J."/>
            <person name="Austin C.M."/>
        </authorList>
    </citation>
    <scope>NUCLEOTIDE SEQUENCE [LARGE SCALE GENOMIC DNA]</scope>
    <source>
        <strain evidence="2">Aro1</strain>
    </source>
</reference>
<dbReference type="AlphaFoldDB" id="A0A0P7YU21"/>
<dbReference type="STRING" id="113540.ENSSFOP00015065787"/>
<dbReference type="EMBL" id="JARO02003096">
    <property type="protein sequence ID" value="KPP71189.1"/>
    <property type="molecule type" value="Genomic_DNA"/>
</dbReference>
<comment type="similarity">
    <text evidence="1">Belongs to the SH3BGR family.</text>
</comment>
<dbReference type="Gene3D" id="3.40.30.10">
    <property type="entry name" value="Glutaredoxin"/>
    <property type="match status" value="1"/>
</dbReference>
<protein>
    <submittedName>
        <fullName evidence="2">Uncharacterized protein</fullName>
    </submittedName>
</protein>
<dbReference type="PROSITE" id="PS51354">
    <property type="entry name" value="GLUTAREDOXIN_2"/>
    <property type="match status" value="1"/>
</dbReference>
<proteinExistence type="inferred from homology"/>
<evidence type="ECO:0000313" key="3">
    <source>
        <dbReference type="Proteomes" id="UP000034805"/>
    </source>
</evidence>
<evidence type="ECO:0000313" key="2">
    <source>
        <dbReference type="EMBL" id="KPP71189.1"/>
    </source>
</evidence>
<dbReference type="Pfam" id="PF04908">
    <property type="entry name" value="SH3BGR"/>
    <property type="match status" value="1"/>
</dbReference>
<organism evidence="2 3">
    <name type="scientific">Scleropages formosus</name>
    <name type="common">Asian bonytongue</name>
    <name type="synonym">Osteoglossum formosum</name>
    <dbReference type="NCBI Taxonomy" id="113540"/>
    <lineage>
        <taxon>Eukaryota</taxon>
        <taxon>Metazoa</taxon>
        <taxon>Chordata</taxon>
        <taxon>Craniata</taxon>
        <taxon>Vertebrata</taxon>
        <taxon>Euteleostomi</taxon>
        <taxon>Actinopterygii</taxon>
        <taxon>Neopterygii</taxon>
        <taxon>Teleostei</taxon>
        <taxon>Osteoglossocephala</taxon>
        <taxon>Osteoglossomorpha</taxon>
        <taxon>Osteoglossiformes</taxon>
        <taxon>Osteoglossidae</taxon>
        <taxon>Scleropages</taxon>
    </lineage>
</organism>
<dbReference type="SUPFAM" id="SSF52833">
    <property type="entry name" value="Thioredoxin-like"/>
    <property type="match status" value="1"/>
</dbReference>
<evidence type="ECO:0000256" key="1">
    <source>
        <dbReference type="ARBA" id="ARBA00007764"/>
    </source>
</evidence>
<dbReference type="InterPro" id="IPR036249">
    <property type="entry name" value="Thioredoxin-like_sf"/>
</dbReference>
<dbReference type="PANTHER" id="PTHR12232:SF14">
    <property type="entry name" value="SH3 DOMAIN-BINDING GLUTAMIC ACID-RICH-LIKE PROTEIN 3 ISOFORM 1"/>
    <property type="match status" value="1"/>
</dbReference>
<dbReference type="GO" id="GO:0005737">
    <property type="term" value="C:cytoplasm"/>
    <property type="evidence" value="ECO:0007669"/>
    <property type="project" value="TreeGrafter"/>
</dbReference>
<comment type="caution">
    <text evidence="2">The sequence shown here is derived from an EMBL/GenBank/DDBJ whole genome shotgun (WGS) entry which is preliminary data.</text>
</comment>
<dbReference type="InterPro" id="IPR006993">
    <property type="entry name" value="Glut_rich_SH3-bd"/>
</dbReference>
<dbReference type="Proteomes" id="UP000034805">
    <property type="component" value="Unassembled WGS sequence"/>
</dbReference>
<accession>A0A0P7YU21</accession>
<gene>
    <name evidence="2" type="ORF">Z043_109922</name>
</gene>
<dbReference type="InterPro" id="IPR051033">
    <property type="entry name" value="SH3BGR"/>
</dbReference>
<dbReference type="PANTHER" id="PTHR12232">
    <property type="entry name" value="SH3 DOMAIN-BINDING GLUTAMIC ACID-RICH-LIKE PROTEIN"/>
    <property type="match status" value="1"/>
</dbReference>